<feature type="compositionally biased region" description="Polar residues" evidence="1">
    <location>
        <begin position="353"/>
        <end position="366"/>
    </location>
</feature>
<feature type="compositionally biased region" description="Basic and acidic residues" evidence="1">
    <location>
        <begin position="615"/>
        <end position="625"/>
    </location>
</feature>
<evidence type="ECO:0000313" key="3">
    <source>
        <dbReference type="Proteomes" id="UP001460270"/>
    </source>
</evidence>
<feature type="region of interest" description="Disordered" evidence="1">
    <location>
        <begin position="431"/>
        <end position="683"/>
    </location>
</feature>
<feature type="compositionally biased region" description="Basic and acidic residues" evidence="1">
    <location>
        <begin position="465"/>
        <end position="475"/>
    </location>
</feature>
<gene>
    <name evidence="2" type="ORF">WMY93_026776</name>
</gene>
<dbReference type="EMBL" id="JBBPFD010000019">
    <property type="protein sequence ID" value="KAK7887155.1"/>
    <property type="molecule type" value="Genomic_DNA"/>
</dbReference>
<feature type="compositionally biased region" description="Basic and acidic residues" evidence="1">
    <location>
        <begin position="317"/>
        <end position="337"/>
    </location>
</feature>
<sequence length="1018" mass="111654">MEFKYLTRPKVLKAEQTSTVTDSATLDVPRVDSNLATVAPANISKPLQGDGAITELTKVESKMIYSVIKDDKSPEVIVKDTEQQCRAIKETSAKPVVESSSKSKKKKKKTREQGADGTTPEQTNDANITSVSEKVPVEVTAQETHQVDENEKSTESSSKSKKKKKKTMSETAKENKTPKIDIQQTDIPALPSPTDKYEGGCDVDTSKEKETVSGNSDMPQVDSKETACVPENASLQTSSPKEKTVSDITLQPQDSTCKDEIIKDSQMVELKSSDEQLEPKESVTHESVLEKTLTEEVNTSIKETKSKRKKKTTASDSYKDTSPEIKPAVRDETKITEESMPTPAAELSVDMMTDTTRSACPSSTVPQDEPKDTTTTETSSVSKIIQQSTAPDQKITEAEIKQTREIKNLPNTEEAFVEKVIPSVIKEMQPDALEERVHKSSLDVTSESHQEPPASSKSKRKKKKSESEMLKDSPGKIEMLSANVTGTNNEQIGQSETIKSIDINVKPVAGISKDNKASSESSDLPQEDNVLENKTSLDPSRSKKKTFTEITLQPQDSTCKDEIIQDSQIVELKSSDEQLKPNEPMVQKSTVEMTVTEDANASVGETKSKRKKKKSVNESPKDTSPEIKSTLTAEETTDNTQSACPSSKPCNEPTSETSSVSKTNQEPTKPEKMGGEKKVKGQKLTQVQMIKNLPNTEAQIANVITPVIHEESVEVTVHESTSTATSESHQEAPKQSRPTENTITTTTPKTVTVQKITQVEFVQESLDLQLDRQKPVIDEATVETSLTQQSEEVIISAKETKSKKKKKKSVSELSRDSSLEIKAAAIEETHTEAKTITSTPAPISHPEPKTEMITKGESVCPSSTVPPVEFVQDAESISVCKTNKEPASPKDTVGNVVEEKIVSVKEITNSEPIQKDSNCEWQPDNTQSQSSKVISSESVKMTDKGQSSNGRTTQVEAKTQIADTSSKSKAKKKSPGHSSSQVKKETMKTIHVEKVTIEPTKAEDCQEFLSHRQNQHKL</sequence>
<accession>A0AAW0N448</accession>
<evidence type="ECO:0000256" key="1">
    <source>
        <dbReference type="SAM" id="MobiDB-lite"/>
    </source>
</evidence>
<keyword evidence="3" id="KW-1185">Reference proteome</keyword>
<feature type="compositionally biased region" description="Polar residues" evidence="1">
    <location>
        <begin position="375"/>
        <end position="391"/>
    </location>
</feature>
<feature type="compositionally biased region" description="Basic and acidic residues" evidence="1">
    <location>
        <begin position="809"/>
        <end position="833"/>
    </location>
</feature>
<feature type="compositionally biased region" description="Basic and acidic residues" evidence="1">
    <location>
        <begin position="668"/>
        <end position="679"/>
    </location>
</feature>
<feature type="compositionally biased region" description="Basic and acidic residues" evidence="1">
    <location>
        <begin position="145"/>
        <end position="154"/>
    </location>
</feature>
<feature type="region of interest" description="Disordered" evidence="1">
    <location>
        <begin position="85"/>
        <end position="256"/>
    </location>
</feature>
<feature type="compositionally biased region" description="Basic and acidic residues" evidence="1">
    <location>
        <begin position="167"/>
        <end position="179"/>
    </location>
</feature>
<feature type="compositionally biased region" description="Polar residues" evidence="1">
    <location>
        <begin position="944"/>
        <end position="964"/>
    </location>
</feature>
<feature type="region of interest" description="Disordered" evidence="1">
    <location>
        <begin position="270"/>
        <end position="394"/>
    </location>
</feature>
<feature type="compositionally biased region" description="Polar residues" evidence="1">
    <location>
        <begin position="246"/>
        <end position="255"/>
    </location>
</feature>
<feature type="compositionally biased region" description="Polar residues" evidence="1">
    <location>
        <begin position="587"/>
        <end position="605"/>
    </location>
</feature>
<evidence type="ECO:0000313" key="2">
    <source>
        <dbReference type="EMBL" id="KAK7887155.1"/>
    </source>
</evidence>
<feature type="region of interest" description="Disordered" evidence="1">
    <location>
        <begin position="714"/>
        <end position="748"/>
    </location>
</feature>
<feature type="compositionally biased region" description="Low complexity" evidence="1">
    <location>
        <begin position="738"/>
        <end position="748"/>
    </location>
</feature>
<comment type="caution">
    <text evidence="2">The sequence shown here is derived from an EMBL/GenBank/DDBJ whole genome shotgun (WGS) entry which is preliminary data.</text>
</comment>
<feature type="compositionally biased region" description="Polar residues" evidence="1">
    <location>
        <begin position="119"/>
        <end position="132"/>
    </location>
</feature>
<feature type="compositionally biased region" description="Low complexity" evidence="1">
    <location>
        <begin position="927"/>
        <end position="939"/>
    </location>
</feature>
<feature type="compositionally biased region" description="Basic and acidic residues" evidence="1">
    <location>
        <begin position="982"/>
        <end position="1002"/>
    </location>
</feature>
<proteinExistence type="predicted"/>
<reference evidence="3" key="1">
    <citation type="submission" date="2024-04" db="EMBL/GenBank/DDBJ databases">
        <title>Salinicola lusitanus LLJ914,a marine bacterium isolated from the Okinawa Trough.</title>
        <authorList>
            <person name="Li J."/>
        </authorList>
    </citation>
    <scope>NUCLEOTIDE SEQUENCE [LARGE SCALE GENOMIC DNA]</scope>
</reference>
<feature type="compositionally biased region" description="Basic and acidic residues" evidence="1">
    <location>
        <begin position="433"/>
        <end position="450"/>
    </location>
</feature>
<feature type="compositionally biased region" description="Low complexity" evidence="1">
    <location>
        <begin position="714"/>
        <end position="727"/>
    </location>
</feature>
<protein>
    <submittedName>
        <fullName evidence="2">Uncharacterized protein</fullName>
    </submittedName>
</protein>
<feature type="compositionally biased region" description="Basic and acidic residues" evidence="1">
    <location>
        <begin position="271"/>
        <end position="294"/>
    </location>
</feature>
<feature type="compositionally biased region" description="Polar residues" evidence="1">
    <location>
        <begin position="548"/>
        <end position="557"/>
    </location>
</feature>
<organism evidence="2 3">
    <name type="scientific">Mugilogobius chulae</name>
    <name type="common">yellowstripe goby</name>
    <dbReference type="NCBI Taxonomy" id="88201"/>
    <lineage>
        <taxon>Eukaryota</taxon>
        <taxon>Metazoa</taxon>
        <taxon>Chordata</taxon>
        <taxon>Craniata</taxon>
        <taxon>Vertebrata</taxon>
        <taxon>Euteleostomi</taxon>
        <taxon>Actinopterygii</taxon>
        <taxon>Neopterygii</taxon>
        <taxon>Teleostei</taxon>
        <taxon>Neoteleostei</taxon>
        <taxon>Acanthomorphata</taxon>
        <taxon>Gobiaria</taxon>
        <taxon>Gobiiformes</taxon>
        <taxon>Gobioidei</taxon>
        <taxon>Gobiidae</taxon>
        <taxon>Gobionellinae</taxon>
        <taxon>Mugilogobius</taxon>
    </lineage>
</organism>
<feature type="region of interest" description="Disordered" evidence="1">
    <location>
        <begin position="798"/>
        <end position="864"/>
    </location>
</feature>
<feature type="region of interest" description="Disordered" evidence="1">
    <location>
        <begin position="905"/>
        <end position="1002"/>
    </location>
</feature>
<dbReference type="AlphaFoldDB" id="A0AAW0N448"/>
<dbReference type="Proteomes" id="UP001460270">
    <property type="component" value="Unassembled WGS sequence"/>
</dbReference>
<name>A0AAW0N448_9GOBI</name>
<feature type="compositionally biased region" description="Polar residues" evidence="1">
    <location>
        <begin position="482"/>
        <end position="498"/>
    </location>
</feature>
<feature type="compositionally biased region" description="Polar residues" evidence="1">
    <location>
        <begin position="626"/>
        <end position="667"/>
    </location>
</feature>
<feature type="compositionally biased region" description="Basic and acidic residues" evidence="1">
    <location>
        <begin position="195"/>
        <end position="211"/>
    </location>
</feature>